<gene>
    <name evidence="1" type="ORF">KK1_006645</name>
</gene>
<protein>
    <submittedName>
        <fullName evidence="1">Copia protein</fullName>
    </submittedName>
</protein>
<evidence type="ECO:0000313" key="2">
    <source>
        <dbReference type="Proteomes" id="UP000075243"/>
    </source>
</evidence>
<accession>A0A151U3W1</accession>
<dbReference type="CDD" id="cd09272">
    <property type="entry name" value="RNase_HI_RT_Ty1"/>
    <property type="match status" value="1"/>
</dbReference>
<reference evidence="1 2" key="1">
    <citation type="journal article" date="2012" name="Nat. Biotechnol.">
        <title>Draft genome sequence of pigeonpea (Cajanus cajan), an orphan legume crop of resource-poor farmers.</title>
        <authorList>
            <person name="Varshney R.K."/>
            <person name="Chen W."/>
            <person name="Li Y."/>
            <person name="Bharti A.K."/>
            <person name="Saxena R.K."/>
            <person name="Schlueter J.A."/>
            <person name="Donoghue M.T."/>
            <person name="Azam S."/>
            <person name="Fan G."/>
            <person name="Whaley A.M."/>
            <person name="Farmer A.D."/>
            <person name="Sheridan J."/>
            <person name="Iwata A."/>
            <person name="Tuteja R."/>
            <person name="Penmetsa R.V."/>
            <person name="Wu W."/>
            <person name="Upadhyaya H.D."/>
            <person name="Yang S.P."/>
            <person name="Shah T."/>
            <person name="Saxena K.B."/>
            <person name="Michael T."/>
            <person name="McCombie W.R."/>
            <person name="Yang B."/>
            <person name="Zhang G."/>
            <person name="Yang H."/>
            <person name="Wang J."/>
            <person name="Spillane C."/>
            <person name="Cook D.R."/>
            <person name="May G.D."/>
            <person name="Xu X."/>
            <person name="Jackson S.A."/>
        </authorList>
    </citation>
    <scope>NUCLEOTIDE SEQUENCE [LARGE SCALE GENOMIC DNA]</scope>
    <source>
        <strain evidence="2">cv. Asha</strain>
    </source>
</reference>
<keyword evidence="2" id="KW-1185">Reference proteome</keyword>
<sequence>MSAIYIFIYTHVRHIDPISPSILYCDNQSALQIASNPVFHERTKHIEIDCHIVCDKVSTGLLKLLPVSSSMQLADILTKPLSPFVFRSHCSKLGMINIHSQLEGGS</sequence>
<dbReference type="AlphaFoldDB" id="A0A151U3W1"/>
<dbReference type="Proteomes" id="UP000075243">
    <property type="component" value="Chromosome 2"/>
</dbReference>
<proteinExistence type="predicted"/>
<evidence type="ECO:0000313" key="1">
    <source>
        <dbReference type="EMBL" id="KYP73980.1"/>
    </source>
</evidence>
<organism evidence="1 2">
    <name type="scientific">Cajanus cajan</name>
    <name type="common">Pigeon pea</name>
    <name type="synonym">Cajanus indicus</name>
    <dbReference type="NCBI Taxonomy" id="3821"/>
    <lineage>
        <taxon>Eukaryota</taxon>
        <taxon>Viridiplantae</taxon>
        <taxon>Streptophyta</taxon>
        <taxon>Embryophyta</taxon>
        <taxon>Tracheophyta</taxon>
        <taxon>Spermatophyta</taxon>
        <taxon>Magnoliopsida</taxon>
        <taxon>eudicotyledons</taxon>
        <taxon>Gunneridae</taxon>
        <taxon>Pentapetalae</taxon>
        <taxon>rosids</taxon>
        <taxon>fabids</taxon>
        <taxon>Fabales</taxon>
        <taxon>Fabaceae</taxon>
        <taxon>Papilionoideae</taxon>
        <taxon>50 kb inversion clade</taxon>
        <taxon>NPAAA clade</taxon>
        <taxon>indigoferoid/millettioid clade</taxon>
        <taxon>Phaseoleae</taxon>
        <taxon>Cajanus</taxon>
    </lineage>
</organism>
<dbReference type="Gramene" id="C.cajan_06460.t">
    <property type="protein sequence ID" value="C.cajan_06460.t.cds1"/>
    <property type="gene ID" value="C.cajan_06460"/>
</dbReference>
<dbReference type="EMBL" id="CM003604">
    <property type="protein sequence ID" value="KYP73980.1"/>
    <property type="molecule type" value="Genomic_DNA"/>
</dbReference>
<dbReference type="STRING" id="3821.A0A151U3W1"/>
<name>A0A151U3W1_CAJCA</name>